<sequence length="103" mass="12055">MSSINEDKDRGWMGCYIRVRTRDLIPKEKMSFPEEWNFDPAPWIPQAVSDLEDWVRKLASTSSYAEHTWHDLAKGRWEAKNHGVTKDAILSRGPFSGLLYWSR</sequence>
<dbReference type="AlphaFoldDB" id="A0A1S4AVE1"/>
<accession>A0A1S4AVE1</accession>
<organism evidence="1">
    <name type="scientific">Nicotiana tabacum</name>
    <name type="common">Common tobacco</name>
    <dbReference type="NCBI Taxonomy" id="4097"/>
    <lineage>
        <taxon>Eukaryota</taxon>
        <taxon>Viridiplantae</taxon>
        <taxon>Streptophyta</taxon>
        <taxon>Embryophyta</taxon>
        <taxon>Tracheophyta</taxon>
        <taxon>Spermatophyta</taxon>
        <taxon>Magnoliopsida</taxon>
        <taxon>eudicotyledons</taxon>
        <taxon>Gunneridae</taxon>
        <taxon>Pentapetalae</taxon>
        <taxon>asterids</taxon>
        <taxon>lamiids</taxon>
        <taxon>Solanales</taxon>
        <taxon>Solanaceae</taxon>
        <taxon>Nicotianoideae</taxon>
        <taxon>Nicotianeae</taxon>
        <taxon>Nicotiana</taxon>
    </lineage>
</organism>
<dbReference type="RefSeq" id="XP_016480545.1">
    <property type="nucleotide sequence ID" value="XM_016625059.1"/>
</dbReference>
<gene>
    <name evidence="1" type="primary">LOC107801693</name>
</gene>
<reference evidence="1" key="1">
    <citation type="submission" date="2025-08" db="UniProtKB">
        <authorList>
            <consortium name="RefSeq"/>
        </authorList>
    </citation>
    <scope>IDENTIFICATION</scope>
</reference>
<proteinExistence type="predicted"/>
<protein>
    <submittedName>
        <fullName evidence="1">Uncharacterized protein</fullName>
    </submittedName>
</protein>
<name>A0A1S4AVE1_TOBAC</name>
<dbReference type="KEGG" id="nta:107801693"/>
<dbReference type="OrthoDB" id="1329044at2759"/>
<dbReference type="PaxDb" id="4097-A0A1S4AVE1"/>
<evidence type="ECO:0000313" key="1">
    <source>
        <dbReference type="RefSeq" id="XP_016480545.1"/>
    </source>
</evidence>